<dbReference type="Gene3D" id="3.90.1200.10">
    <property type="match status" value="1"/>
</dbReference>
<dbReference type="InterPro" id="IPR002575">
    <property type="entry name" value="Aminoglycoside_PTrfase"/>
</dbReference>
<dbReference type="GO" id="GO:0004413">
    <property type="term" value="F:homoserine kinase activity"/>
    <property type="evidence" value="ECO:0007669"/>
    <property type="project" value="TreeGrafter"/>
</dbReference>
<comment type="similarity">
    <text evidence="1">Belongs to the pseudomonas-type ThrB family.</text>
</comment>
<dbReference type="InterPro" id="IPR011009">
    <property type="entry name" value="Kinase-like_dom_sf"/>
</dbReference>
<feature type="region of interest" description="Disordered" evidence="2">
    <location>
        <begin position="1"/>
        <end position="32"/>
    </location>
</feature>
<dbReference type="RefSeq" id="WP_035974980.1">
    <property type="nucleotide sequence ID" value="NZ_CABVPR010000016.1"/>
</dbReference>
<dbReference type="PANTHER" id="PTHR21064">
    <property type="entry name" value="AMINOGLYCOSIDE PHOSPHOTRANSFERASE DOMAIN-CONTAINING PROTEIN-RELATED"/>
    <property type="match status" value="1"/>
</dbReference>
<feature type="domain" description="Aminoglycoside phosphotransferase" evidence="3">
    <location>
        <begin position="71"/>
        <end position="326"/>
    </location>
</feature>
<evidence type="ECO:0000259" key="3">
    <source>
        <dbReference type="Pfam" id="PF01636"/>
    </source>
</evidence>
<organism evidence="4 5">
    <name type="scientific">Burkholderia dolosa</name>
    <dbReference type="NCBI Taxonomy" id="152500"/>
    <lineage>
        <taxon>Bacteria</taxon>
        <taxon>Pseudomonadati</taxon>
        <taxon>Pseudomonadota</taxon>
        <taxon>Betaproteobacteria</taxon>
        <taxon>Burkholderiales</taxon>
        <taxon>Burkholderiaceae</taxon>
        <taxon>Burkholderia</taxon>
        <taxon>Burkholderia cepacia complex</taxon>
    </lineage>
</organism>
<evidence type="ECO:0000256" key="1">
    <source>
        <dbReference type="ARBA" id="ARBA00038240"/>
    </source>
</evidence>
<evidence type="ECO:0000256" key="2">
    <source>
        <dbReference type="SAM" id="MobiDB-lite"/>
    </source>
</evidence>
<dbReference type="Pfam" id="PF01636">
    <property type="entry name" value="APH"/>
    <property type="match status" value="1"/>
</dbReference>
<sequence>MSFPLEPDRPGSRDAAARDVAPPQFGVDGEQAERDWPLIARDEVAAVLERIDGAGEPARLTWHSPRPFSAAVLVRTTDGRALFVKRHHASLRDVAALHEEHGFIAHLRAHGVPVPDVLAGRDGATAFAFGDWTYEVHVVAPGVDAYRGVMSWKPFAHSSHAYAAGRALAALHRASAGYDAPARPVRTLLSSFRVLSSADLGGALERWVAAQPLLVRALGARDWRGDVADAIGPYHARFAPLLPALPPLWTHGDWHASNLLWTDTAPGAQVQTVLDFGLADRTCAVMDIALAIERNAIDWLAPADARRVEYEQIDALLDGYESLAPLSDAAYAALIALLPIVHTEFALSEVAYFGCIVDAPEIVDVAYDGYLLGHARWFGERDGQRLLDWLAQRRRAKNEGG</sequence>
<reference evidence="4 5" key="1">
    <citation type="submission" date="2021-02" db="EMBL/GenBank/DDBJ databases">
        <title>FDA dAtabase for Regulatory Grade micrObial Sequences (FDA-ARGOS): Supporting development and validation of Infectious Disease Dx tests.</title>
        <authorList>
            <person name="Minogue T."/>
            <person name="Wolcott M."/>
            <person name="Wasieloski L."/>
            <person name="Aguilar W."/>
            <person name="Moore D."/>
            <person name="Jaissle J."/>
            <person name="Tallon L."/>
            <person name="Sadzewicz L."/>
            <person name="Zhao X."/>
            <person name="Boylan J."/>
            <person name="Ott S."/>
            <person name="Bowen H."/>
            <person name="Vavikolanu K."/>
            <person name="Mehta A."/>
            <person name="Aluvathingal J."/>
            <person name="Nadendla S."/>
            <person name="Yan Y."/>
            <person name="Sichtig H."/>
        </authorList>
    </citation>
    <scope>NUCLEOTIDE SEQUENCE [LARGE SCALE GENOMIC DNA]</scope>
    <source>
        <strain evidence="4 5">FDAARGOS_1272</strain>
    </source>
</reference>
<dbReference type="AlphaFoldDB" id="A0A892IC97"/>
<dbReference type="SUPFAM" id="SSF56112">
    <property type="entry name" value="Protein kinase-like (PK-like)"/>
    <property type="match status" value="1"/>
</dbReference>
<feature type="compositionally biased region" description="Basic and acidic residues" evidence="2">
    <location>
        <begin position="1"/>
        <end position="17"/>
    </location>
</feature>
<keyword evidence="4" id="KW-0808">Transferase</keyword>
<protein>
    <submittedName>
        <fullName evidence="4">Phosphotransferase</fullName>
    </submittedName>
</protein>
<dbReference type="InterPro" id="IPR050249">
    <property type="entry name" value="Pseudomonas-type_ThrB"/>
</dbReference>
<evidence type="ECO:0000313" key="4">
    <source>
        <dbReference type="EMBL" id="QRO79011.1"/>
    </source>
</evidence>
<dbReference type="Proteomes" id="UP000625568">
    <property type="component" value="Chromosome 2"/>
</dbReference>
<dbReference type="GO" id="GO:0009088">
    <property type="term" value="P:threonine biosynthetic process"/>
    <property type="evidence" value="ECO:0007669"/>
    <property type="project" value="TreeGrafter"/>
</dbReference>
<name>A0A892IC97_9BURK</name>
<keyword evidence="5" id="KW-1185">Reference proteome</keyword>
<gene>
    <name evidence="4" type="ORF">I6K02_20790</name>
</gene>
<dbReference type="PANTHER" id="PTHR21064:SF6">
    <property type="entry name" value="AMINOGLYCOSIDE PHOSPHOTRANSFERASE DOMAIN-CONTAINING PROTEIN"/>
    <property type="match status" value="1"/>
</dbReference>
<dbReference type="EMBL" id="CP069483">
    <property type="protein sequence ID" value="QRO79011.1"/>
    <property type="molecule type" value="Genomic_DNA"/>
</dbReference>
<accession>A0A892IC97</accession>
<proteinExistence type="inferred from homology"/>
<dbReference type="GeneID" id="93128841"/>
<evidence type="ECO:0000313" key="5">
    <source>
        <dbReference type="Proteomes" id="UP000625568"/>
    </source>
</evidence>